<dbReference type="AlphaFoldDB" id="U5DBD9"/>
<protein>
    <submittedName>
        <fullName evidence="1">Uncharacterized protein</fullName>
    </submittedName>
</protein>
<reference evidence="2" key="1">
    <citation type="journal article" date="2013" name="Science">
        <title>The Amborella genome and the evolution of flowering plants.</title>
        <authorList>
            <consortium name="Amborella Genome Project"/>
        </authorList>
    </citation>
    <scope>NUCLEOTIDE SEQUENCE [LARGE SCALE GENOMIC DNA]</scope>
</reference>
<dbReference type="HOGENOM" id="CLU_1167243_0_0_1"/>
<keyword evidence="2" id="KW-1185">Reference proteome</keyword>
<name>U5DBD9_AMBTC</name>
<evidence type="ECO:0000313" key="2">
    <source>
        <dbReference type="Proteomes" id="UP000017836"/>
    </source>
</evidence>
<proteinExistence type="predicted"/>
<sequence>MVGISNNQAGPSGKGGREGPPIFCNLWEGSVSVHGNNAAQVTEDMVELAGSPKISSMVVEVHSFRSSFPDFSSSISGFGQNVFASVSSCCSFDPLGVDQLALVLVEEIEEQQQLDEGAFAQDPLDQAGNEAPMLVEGFQAEDLAMVAAEDHPPLNTIHQEHRPLLLQFTIDLPQEVQIEMKFDLVAPGIPVDEKVVMEETDRPDEQNISSLISDSRMDFNILIGVVFQEILAKKNLAK</sequence>
<dbReference type="Gramene" id="ERN19844">
    <property type="protein sequence ID" value="ERN19844"/>
    <property type="gene ID" value="AMTR_s00064p00202930"/>
</dbReference>
<gene>
    <name evidence="1" type="ORF">AMTR_s00064p00202930</name>
</gene>
<evidence type="ECO:0000313" key="1">
    <source>
        <dbReference type="EMBL" id="ERN19844.1"/>
    </source>
</evidence>
<accession>U5DBD9</accession>
<dbReference type="Proteomes" id="UP000017836">
    <property type="component" value="Unassembled WGS sequence"/>
</dbReference>
<dbReference type="EMBL" id="KI392064">
    <property type="protein sequence ID" value="ERN19844.1"/>
    <property type="molecule type" value="Genomic_DNA"/>
</dbReference>
<organism evidence="1 2">
    <name type="scientific">Amborella trichopoda</name>
    <dbReference type="NCBI Taxonomy" id="13333"/>
    <lineage>
        <taxon>Eukaryota</taxon>
        <taxon>Viridiplantae</taxon>
        <taxon>Streptophyta</taxon>
        <taxon>Embryophyta</taxon>
        <taxon>Tracheophyta</taxon>
        <taxon>Spermatophyta</taxon>
        <taxon>Magnoliopsida</taxon>
        <taxon>Amborellales</taxon>
        <taxon>Amborellaceae</taxon>
        <taxon>Amborella</taxon>
    </lineage>
</organism>